<dbReference type="Gene3D" id="3.30.420.10">
    <property type="entry name" value="Ribonuclease H-like superfamily/Ribonuclease H"/>
    <property type="match status" value="1"/>
</dbReference>
<dbReference type="InterPro" id="IPR036397">
    <property type="entry name" value="RNaseH_sf"/>
</dbReference>
<dbReference type="InterPro" id="IPR001584">
    <property type="entry name" value="Integrase_cat-core"/>
</dbReference>
<name>A0A183FRI8_HELPZ</name>
<evidence type="ECO:0000256" key="1">
    <source>
        <dbReference type="SAM" id="MobiDB-lite"/>
    </source>
</evidence>
<protein>
    <submittedName>
        <fullName evidence="5">Integrase catalytic domain-containing protein</fullName>
    </submittedName>
</protein>
<dbReference type="Proteomes" id="UP000050761">
    <property type="component" value="Unassembled WGS sequence"/>
</dbReference>
<feature type="domain" description="Integrase catalytic" evidence="2">
    <location>
        <begin position="1"/>
        <end position="132"/>
    </location>
</feature>
<organism evidence="4 5">
    <name type="scientific">Heligmosomoides polygyrus</name>
    <name type="common">Parasitic roundworm</name>
    <dbReference type="NCBI Taxonomy" id="6339"/>
    <lineage>
        <taxon>Eukaryota</taxon>
        <taxon>Metazoa</taxon>
        <taxon>Ecdysozoa</taxon>
        <taxon>Nematoda</taxon>
        <taxon>Chromadorea</taxon>
        <taxon>Rhabditida</taxon>
        <taxon>Rhabditina</taxon>
        <taxon>Rhabditomorpha</taxon>
        <taxon>Strongyloidea</taxon>
        <taxon>Heligmosomidae</taxon>
        <taxon>Heligmosomoides</taxon>
    </lineage>
</organism>
<evidence type="ECO:0000313" key="5">
    <source>
        <dbReference type="WBParaSite" id="HPBE_0001045301-mRNA-1"/>
    </source>
</evidence>
<dbReference type="GO" id="GO:0003676">
    <property type="term" value="F:nucleic acid binding"/>
    <property type="evidence" value="ECO:0007669"/>
    <property type="project" value="InterPro"/>
</dbReference>
<evidence type="ECO:0000313" key="3">
    <source>
        <dbReference type="EMBL" id="VDO85149.1"/>
    </source>
</evidence>
<evidence type="ECO:0000313" key="4">
    <source>
        <dbReference type="Proteomes" id="UP000050761"/>
    </source>
</evidence>
<dbReference type="EMBL" id="UZAH01026771">
    <property type="protein sequence ID" value="VDO85149.1"/>
    <property type="molecule type" value="Genomic_DNA"/>
</dbReference>
<feature type="region of interest" description="Disordered" evidence="1">
    <location>
        <begin position="307"/>
        <end position="369"/>
    </location>
</feature>
<gene>
    <name evidence="3" type="ORF">HPBE_LOCUS10454</name>
</gene>
<sequence length="437" mass="49554">MLRRFFARRGIPKSITSDNAPTFALGDVILSEWLYRAKDDPTIAKEISSRQNQWTYNTPYAPWQGGVYERLIRSAKLAMNKTLGKVTPSREELGTLIVEIESMLNTRLLLFVESEEGSERVLRPIDFLQNEFEDHRAVLAAVAVAVFESLREKHQKEVGQRRGSRIAPKVGQVVLICDALQPRYMWKMGRVDELVSNKEGVVREASVMLPSRRKIRRPVNLLVPLELDDSSIDVDTESTSQQHPESLPTVVEGEVEESQPLDTEPSRYNLRPTRRVDYRKLASLNAVKTISVTWVSVNDPMEQIPALVSDDEQDPGDVNLQPTEGSEPDLAEAEDVVREEQQEDIENSGLGPEARVQQDETEEADPGPEVRVQQVNIEEMDPGPEVRVGQRCKGRHKRCFDCQRIEGTAFEDLIPNDEGHHWALGNVLHKKLRIQEL</sequence>
<evidence type="ECO:0000259" key="2">
    <source>
        <dbReference type="PROSITE" id="PS50994"/>
    </source>
</evidence>
<dbReference type="Pfam" id="PF18701">
    <property type="entry name" value="DUF5641"/>
    <property type="match status" value="1"/>
</dbReference>
<dbReference type="AlphaFoldDB" id="A0A183FRI8"/>
<reference evidence="3 4" key="1">
    <citation type="submission" date="2018-11" db="EMBL/GenBank/DDBJ databases">
        <authorList>
            <consortium name="Pathogen Informatics"/>
        </authorList>
    </citation>
    <scope>NUCLEOTIDE SEQUENCE [LARGE SCALE GENOMIC DNA]</scope>
</reference>
<dbReference type="OrthoDB" id="5862077at2759"/>
<dbReference type="InterPro" id="IPR040676">
    <property type="entry name" value="DUF5641"/>
</dbReference>
<dbReference type="SUPFAM" id="SSF53098">
    <property type="entry name" value="Ribonuclease H-like"/>
    <property type="match status" value="1"/>
</dbReference>
<keyword evidence="4" id="KW-1185">Reference proteome</keyword>
<proteinExistence type="predicted"/>
<dbReference type="PANTHER" id="PTHR47331">
    <property type="entry name" value="PHD-TYPE DOMAIN-CONTAINING PROTEIN"/>
    <property type="match status" value="1"/>
</dbReference>
<accession>A0A3P7Z4X8</accession>
<dbReference type="InterPro" id="IPR012337">
    <property type="entry name" value="RNaseH-like_sf"/>
</dbReference>
<reference evidence="5" key="2">
    <citation type="submission" date="2019-09" db="UniProtKB">
        <authorList>
            <consortium name="WormBaseParasite"/>
        </authorList>
    </citation>
    <scope>IDENTIFICATION</scope>
</reference>
<dbReference type="GO" id="GO:0015074">
    <property type="term" value="P:DNA integration"/>
    <property type="evidence" value="ECO:0007669"/>
    <property type="project" value="InterPro"/>
</dbReference>
<dbReference type="PROSITE" id="PS50994">
    <property type="entry name" value="INTEGRASE"/>
    <property type="match status" value="1"/>
</dbReference>
<dbReference type="WBParaSite" id="HPBE_0001045301-mRNA-1">
    <property type="protein sequence ID" value="HPBE_0001045301-mRNA-1"/>
    <property type="gene ID" value="HPBE_0001045301"/>
</dbReference>
<feature type="region of interest" description="Disordered" evidence="1">
    <location>
        <begin position="232"/>
        <end position="268"/>
    </location>
</feature>
<accession>A0A183FRI8</accession>